<protein>
    <submittedName>
        <fullName evidence="2">Uncharacterized protein</fullName>
    </submittedName>
</protein>
<name>A0A6H9YZG8_9ACTN</name>
<keyword evidence="3" id="KW-1185">Reference proteome</keyword>
<evidence type="ECO:0000256" key="1">
    <source>
        <dbReference type="SAM" id="MobiDB-lite"/>
    </source>
</evidence>
<proteinExistence type="predicted"/>
<feature type="region of interest" description="Disordered" evidence="1">
    <location>
        <begin position="458"/>
        <end position="490"/>
    </location>
</feature>
<dbReference type="EMBL" id="WBMT01000010">
    <property type="protein sequence ID" value="KAB2346839.1"/>
    <property type="molecule type" value="Genomic_DNA"/>
</dbReference>
<evidence type="ECO:0000313" key="3">
    <source>
        <dbReference type="Proteomes" id="UP000468735"/>
    </source>
</evidence>
<accession>A0A6H9YZG8</accession>
<dbReference type="RefSeq" id="WP_151562671.1">
    <property type="nucleotide sequence ID" value="NZ_WBMT01000010.1"/>
</dbReference>
<gene>
    <name evidence="2" type="ORF">F8566_21720</name>
</gene>
<evidence type="ECO:0000313" key="2">
    <source>
        <dbReference type="EMBL" id="KAB2346839.1"/>
    </source>
</evidence>
<feature type="compositionally biased region" description="Acidic residues" evidence="1">
    <location>
        <begin position="479"/>
        <end position="490"/>
    </location>
</feature>
<reference evidence="2 3" key="1">
    <citation type="submission" date="2019-09" db="EMBL/GenBank/DDBJ databases">
        <title>Actinomadura physcomitrii sp. nov., a novel actinomycete isolated from moss [Physcomitrium sphaericum (Ludw) Fuernr].</title>
        <authorList>
            <person name="Zhuang X."/>
            <person name="Liu C."/>
        </authorList>
    </citation>
    <scope>NUCLEOTIDE SEQUENCE [LARGE SCALE GENOMIC DNA]</scope>
    <source>
        <strain evidence="2 3">HMC1</strain>
    </source>
</reference>
<comment type="caution">
    <text evidence="2">The sequence shown here is derived from an EMBL/GenBank/DDBJ whole genome shotgun (WGS) entry which is preliminary data.</text>
</comment>
<sequence>MSVLSSLAQLEAVATGRAQPLATVRHCHVAAEPLVMVPLKLAGEAAAPLAVMLGTERAEPTLLVVPQPRNRDLRFAFAADLAKLVLEYVESSRGATEELPPGKDGEERVRYGGAPQLLVPNRAGVGFLRMLGRSTRFRRTDGPYAVDPAVPRLGRWLTWFADRHDKPGACLLMTMTETLRLHWATGQSSLEDGNLAALLGWIDPPDGLDGPAAAARAEDPVTCPPAGPATDPTFDNEVLAPAIAAYDQSGDDRAEERVRSVLDGQLRPTWELMWDAIGLLRALPEGASVAARWERDRDSFTWYHSTFDESHPQARRDPAVRAARRLHDLERAQDAYDAQRAFDDPLVMAEHRLAGQAFGGVVTESEPTRLDESGRRPKLRPHLRVATEDPLQLDVGTTVCDAARPALKGKIIEIDAAGGVLLELTGGMGRKLVPEPGVVPEPGRRVCFTSLGTGSWGAAKFPEREDTPWTHGGPPEEYVPTDEDAAEEWS</sequence>
<dbReference type="OrthoDB" id="140186at2"/>
<dbReference type="AlphaFoldDB" id="A0A6H9YZG8"/>
<organism evidence="2 3">
    <name type="scientific">Actinomadura rudentiformis</name>
    <dbReference type="NCBI Taxonomy" id="359158"/>
    <lineage>
        <taxon>Bacteria</taxon>
        <taxon>Bacillati</taxon>
        <taxon>Actinomycetota</taxon>
        <taxon>Actinomycetes</taxon>
        <taxon>Streptosporangiales</taxon>
        <taxon>Thermomonosporaceae</taxon>
        <taxon>Actinomadura</taxon>
    </lineage>
</organism>
<dbReference type="Proteomes" id="UP000468735">
    <property type="component" value="Unassembled WGS sequence"/>
</dbReference>